<dbReference type="Gene3D" id="1.10.287.470">
    <property type="entry name" value="Helix hairpin bin"/>
    <property type="match status" value="1"/>
</dbReference>
<feature type="chain" id="PRO_5044071886" evidence="3">
    <location>
        <begin position="19"/>
        <end position="274"/>
    </location>
</feature>
<dbReference type="NCBIfam" id="TIGR01730">
    <property type="entry name" value="RND_mfp"/>
    <property type="match status" value="1"/>
</dbReference>
<evidence type="ECO:0000259" key="4">
    <source>
        <dbReference type="Pfam" id="PF25954"/>
    </source>
</evidence>
<feature type="signal peptide" evidence="3">
    <location>
        <begin position="1"/>
        <end position="18"/>
    </location>
</feature>
<dbReference type="Proteomes" id="UP000251571">
    <property type="component" value="Unassembled WGS sequence"/>
</dbReference>
<evidence type="ECO:0000313" key="6">
    <source>
        <dbReference type="EMBL" id="PWJ20244.1"/>
    </source>
</evidence>
<sequence length="274" mass="29075">MRAALPLFLALAATPAPAQDWHECLIAPRATVRVASAVSGVVDEVLVAPGDYVEEGQVLARLRSAVERANADIAAERAAYEAGLELGEVRLDLARRNLARLSELSRSNIASRAALEEAEAEARSAEIELDRAEFERRLAELEQARAAAILDQRVVRAPISGVVVERLLWPGEVAGDQAQVVTLAQLDPLEVRTFVPSSLWGSIAPGQEARVRPDAPVGGERAATVVSVDQVFDAASGTMGVRLQLPNPDQGLPAGLACRVAFDGAAPNEEGQDQ</sequence>
<dbReference type="PANTHER" id="PTHR30469">
    <property type="entry name" value="MULTIDRUG RESISTANCE PROTEIN MDTA"/>
    <property type="match status" value="1"/>
</dbReference>
<dbReference type="Pfam" id="PF25973">
    <property type="entry name" value="BSH_CzcB"/>
    <property type="match status" value="1"/>
</dbReference>
<evidence type="ECO:0000256" key="2">
    <source>
        <dbReference type="SAM" id="Coils"/>
    </source>
</evidence>
<dbReference type="RefSeq" id="WP_109563844.1">
    <property type="nucleotide sequence ID" value="NZ_QGDJ01000003.1"/>
</dbReference>
<dbReference type="AlphaFoldDB" id="A0A2Y9ALP5"/>
<keyword evidence="2" id="KW-0175">Coiled coil</keyword>
<accession>A0A2Y9ALP5</accession>
<evidence type="ECO:0000313" key="7">
    <source>
        <dbReference type="EMBL" id="SSA44248.1"/>
    </source>
</evidence>
<evidence type="ECO:0000259" key="5">
    <source>
        <dbReference type="Pfam" id="PF25973"/>
    </source>
</evidence>
<dbReference type="InterPro" id="IPR058792">
    <property type="entry name" value="Beta-barrel_RND_2"/>
</dbReference>
<reference evidence="6 8" key="3">
    <citation type="submission" date="2018-03" db="EMBL/GenBank/DDBJ databases">
        <title>Genomic Encyclopedia of Archaeal and Bacterial Type Strains, Phase II (KMG-II): from individual species to whole genera.</title>
        <authorList>
            <person name="Goeker M."/>
        </authorList>
    </citation>
    <scope>NUCLEOTIDE SEQUENCE [LARGE SCALE GENOMIC DNA]</scope>
    <source>
        <strain evidence="6 8">DSM 25227</strain>
    </source>
</reference>
<protein>
    <submittedName>
        <fullName evidence="6">RND family efflux transporter MFP subunit</fullName>
    </submittedName>
    <submittedName>
        <fullName evidence="7">RND family efflux transporter, MFP subunit</fullName>
    </submittedName>
</protein>
<dbReference type="PANTHER" id="PTHR30469:SF15">
    <property type="entry name" value="HLYD FAMILY OF SECRETION PROTEINS"/>
    <property type="match status" value="1"/>
</dbReference>
<gene>
    <name evidence="6" type="ORF">BCF38_10359</name>
    <name evidence="7" type="ORF">SAMN05421539_10359</name>
</gene>
<reference evidence="9" key="2">
    <citation type="submission" date="2016-10" db="EMBL/GenBank/DDBJ databases">
        <authorList>
            <person name="Varghese N."/>
            <person name="Submissions S."/>
        </authorList>
    </citation>
    <scope>NUCLEOTIDE SEQUENCE [LARGE SCALE GENOMIC DNA]</scope>
    <source>
        <strain evidence="9">DSM 25227</strain>
    </source>
</reference>
<dbReference type="InterPro" id="IPR058647">
    <property type="entry name" value="BSH_CzcB-like"/>
</dbReference>
<dbReference type="Pfam" id="PF25954">
    <property type="entry name" value="Beta-barrel_RND_2"/>
    <property type="match status" value="1"/>
</dbReference>
<feature type="domain" description="CusB-like beta-barrel" evidence="4">
    <location>
        <begin position="195"/>
        <end position="264"/>
    </location>
</feature>
<dbReference type="InterPro" id="IPR006143">
    <property type="entry name" value="RND_pump_MFP"/>
</dbReference>
<reference evidence="7" key="1">
    <citation type="submission" date="2016-10" db="EMBL/GenBank/DDBJ databases">
        <authorList>
            <person name="Cai Z."/>
        </authorList>
    </citation>
    <scope>NUCLEOTIDE SEQUENCE [LARGE SCALE GENOMIC DNA]</scope>
    <source>
        <strain evidence="7">DSM 25227</strain>
    </source>
</reference>
<comment type="similarity">
    <text evidence="1">Belongs to the membrane fusion protein (MFP) (TC 8.A.1) family.</text>
</comment>
<evidence type="ECO:0000313" key="9">
    <source>
        <dbReference type="Proteomes" id="UP000251571"/>
    </source>
</evidence>
<dbReference type="Gene3D" id="2.40.30.170">
    <property type="match status" value="1"/>
</dbReference>
<evidence type="ECO:0000313" key="8">
    <source>
        <dbReference type="Proteomes" id="UP000245839"/>
    </source>
</evidence>
<feature type="domain" description="CzcB-like barrel-sandwich hybrid" evidence="5">
    <location>
        <begin position="31"/>
        <end position="184"/>
    </location>
</feature>
<proteinExistence type="inferred from homology"/>
<dbReference type="SUPFAM" id="SSF111369">
    <property type="entry name" value="HlyD-like secretion proteins"/>
    <property type="match status" value="1"/>
</dbReference>
<dbReference type="EMBL" id="QGDJ01000003">
    <property type="protein sequence ID" value="PWJ20244.1"/>
    <property type="molecule type" value="Genomic_DNA"/>
</dbReference>
<evidence type="ECO:0000256" key="1">
    <source>
        <dbReference type="ARBA" id="ARBA00009477"/>
    </source>
</evidence>
<dbReference type="Gene3D" id="2.40.50.100">
    <property type="match status" value="1"/>
</dbReference>
<dbReference type="Proteomes" id="UP000245839">
    <property type="component" value="Unassembled WGS sequence"/>
</dbReference>
<evidence type="ECO:0000256" key="3">
    <source>
        <dbReference type="SAM" id="SignalP"/>
    </source>
</evidence>
<keyword evidence="3" id="KW-0732">Signal</keyword>
<dbReference type="OrthoDB" id="9791520at2"/>
<feature type="coiled-coil region" evidence="2">
    <location>
        <begin position="59"/>
        <end position="151"/>
    </location>
</feature>
<dbReference type="EMBL" id="UETC01000003">
    <property type="protein sequence ID" value="SSA44248.1"/>
    <property type="molecule type" value="Genomic_DNA"/>
</dbReference>
<keyword evidence="8" id="KW-1185">Reference proteome</keyword>
<organism evidence="7 9">
    <name type="scientific">Jannaschia seohaensis</name>
    <dbReference type="NCBI Taxonomy" id="475081"/>
    <lineage>
        <taxon>Bacteria</taxon>
        <taxon>Pseudomonadati</taxon>
        <taxon>Pseudomonadota</taxon>
        <taxon>Alphaproteobacteria</taxon>
        <taxon>Rhodobacterales</taxon>
        <taxon>Roseobacteraceae</taxon>
        <taxon>Jannaschia</taxon>
    </lineage>
</organism>
<name>A0A2Y9ALP5_9RHOB</name>
<dbReference type="GO" id="GO:0015562">
    <property type="term" value="F:efflux transmembrane transporter activity"/>
    <property type="evidence" value="ECO:0007669"/>
    <property type="project" value="TreeGrafter"/>
</dbReference>
<dbReference type="GO" id="GO:1990281">
    <property type="term" value="C:efflux pump complex"/>
    <property type="evidence" value="ECO:0007669"/>
    <property type="project" value="TreeGrafter"/>
</dbReference>